<proteinExistence type="predicted"/>
<feature type="non-terminal residue" evidence="1">
    <location>
        <position position="1"/>
    </location>
</feature>
<accession>A0ABC8UCP9</accession>
<dbReference type="EMBL" id="CAUOFW020007303">
    <property type="protein sequence ID" value="CAK9178753.1"/>
    <property type="molecule type" value="Genomic_DNA"/>
</dbReference>
<evidence type="ECO:0000313" key="2">
    <source>
        <dbReference type="Proteomes" id="UP001642360"/>
    </source>
</evidence>
<keyword evidence="2" id="KW-1185">Reference proteome</keyword>
<sequence length="69" mass="7205">VVEPIKGKPAIFVKDGRSRVMEEAIWVLPSTTQGVSNEQAAQSGKGRATPVVCNGRAAPISTMGKRALG</sequence>
<name>A0ABC8UCP9_9AQUA</name>
<dbReference type="Proteomes" id="UP001642360">
    <property type="component" value="Unassembled WGS sequence"/>
</dbReference>
<dbReference type="AlphaFoldDB" id="A0ABC8UCP9"/>
<comment type="caution">
    <text evidence="1">The sequence shown here is derived from an EMBL/GenBank/DDBJ whole genome shotgun (WGS) entry which is preliminary data.</text>
</comment>
<reference evidence="1 2" key="1">
    <citation type="submission" date="2024-02" db="EMBL/GenBank/DDBJ databases">
        <authorList>
            <person name="Vignale AGUSTIN F."/>
            <person name="Sosa J E."/>
            <person name="Modenutti C."/>
        </authorList>
    </citation>
    <scope>NUCLEOTIDE SEQUENCE [LARGE SCALE GENOMIC DNA]</scope>
</reference>
<feature type="non-terminal residue" evidence="1">
    <location>
        <position position="69"/>
    </location>
</feature>
<evidence type="ECO:0000313" key="1">
    <source>
        <dbReference type="EMBL" id="CAK9178753.1"/>
    </source>
</evidence>
<protein>
    <submittedName>
        <fullName evidence="1">Uncharacterized protein</fullName>
    </submittedName>
</protein>
<organism evidence="1 2">
    <name type="scientific">Ilex paraguariensis</name>
    <name type="common">yerba mate</name>
    <dbReference type="NCBI Taxonomy" id="185542"/>
    <lineage>
        <taxon>Eukaryota</taxon>
        <taxon>Viridiplantae</taxon>
        <taxon>Streptophyta</taxon>
        <taxon>Embryophyta</taxon>
        <taxon>Tracheophyta</taxon>
        <taxon>Spermatophyta</taxon>
        <taxon>Magnoliopsida</taxon>
        <taxon>eudicotyledons</taxon>
        <taxon>Gunneridae</taxon>
        <taxon>Pentapetalae</taxon>
        <taxon>asterids</taxon>
        <taxon>campanulids</taxon>
        <taxon>Aquifoliales</taxon>
        <taxon>Aquifoliaceae</taxon>
        <taxon>Ilex</taxon>
    </lineage>
</organism>
<gene>
    <name evidence="1" type="ORF">ILEXP_LOCUS48680</name>
</gene>